<dbReference type="EMBL" id="MINN01000074">
    <property type="protein sequence ID" value="OIU71818.1"/>
    <property type="molecule type" value="Genomic_DNA"/>
</dbReference>
<keyword evidence="4" id="KW-1185">Reference proteome</keyword>
<comment type="caution">
    <text evidence="3">The sequence shown here is derived from an EMBL/GenBank/DDBJ whole genome shotgun (WGS) entry which is preliminary data.</text>
</comment>
<gene>
    <name evidence="3" type="ORF">BHE18_03955</name>
</gene>
<dbReference type="GO" id="GO:0008270">
    <property type="term" value="F:zinc ion binding"/>
    <property type="evidence" value="ECO:0007669"/>
    <property type="project" value="InterPro"/>
</dbReference>
<dbReference type="InterPro" id="IPR024884">
    <property type="entry name" value="NAPE-PLD"/>
</dbReference>
<name>A0A1J6W2J6_9BACI</name>
<evidence type="ECO:0000256" key="1">
    <source>
        <dbReference type="SAM" id="MobiDB-lite"/>
    </source>
</evidence>
<dbReference type="AlphaFoldDB" id="A0A1J6W2J6"/>
<reference evidence="3 4" key="1">
    <citation type="submission" date="2016-09" db="EMBL/GenBank/DDBJ databases">
        <title>Bacillus aquimaris SAMM genome sequence reveals colonization and biosurfactant production capacities.</title>
        <authorList>
            <person name="Waghmode S.R."/>
            <person name="Suryavanshi M.V."/>
        </authorList>
    </citation>
    <scope>NUCLEOTIDE SEQUENCE [LARGE SCALE GENOMIC DNA]</scope>
    <source>
        <strain evidence="3 4">SAMM</strain>
    </source>
</reference>
<protein>
    <recommendedName>
        <fullName evidence="2">Metallo-beta-lactamase domain-containing protein</fullName>
    </recommendedName>
</protein>
<dbReference type="Proteomes" id="UP000182062">
    <property type="component" value="Unassembled WGS sequence"/>
</dbReference>
<evidence type="ECO:0000259" key="2">
    <source>
        <dbReference type="Pfam" id="PF12706"/>
    </source>
</evidence>
<dbReference type="PANTHER" id="PTHR15032:SF4">
    <property type="entry name" value="N-ACYL-PHOSPHATIDYLETHANOLAMINE-HYDROLYZING PHOSPHOLIPASE D"/>
    <property type="match status" value="1"/>
</dbReference>
<accession>A0A1J6W2J6</accession>
<dbReference type="GO" id="GO:0070290">
    <property type="term" value="F:N-acylphosphatidylethanolamine-specific phospholipase D activity"/>
    <property type="evidence" value="ECO:0007669"/>
    <property type="project" value="InterPro"/>
</dbReference>
<dbReference type="Gene3D" id="3.60.15.10">
    <property type="entry name" value="Ribonuclease Z/Hydroxyacylglutathione hydrolase-like"/>
    <property type="match status" value="1"/>
</dbReference>
<dbReference type="GO" id="GO:0005737">
    <property type="term" value="C:cytoplasm"/>
    <property type="evidence" value="ECO:0007669"/>
    <property type="project" value="TreeGrafter"/>
</dbReference>
<dbReference type="PANTHER" id="PTHR15032">
    <property type="entry name" value="N-ACYL-PHOSPHATIDYLETHANOLAMINE-HYDROLYZING PHOSPHOLIPASE D"/>
    <property type="match status" value="1"/>
</dbReference>
<feature type="domain" description="Metallo-beta-lactamase" evidence="2">
    <location>
        <begin position="113"/>
        <end position="308"/>
    </location>
</feature>
<proteinExistence type="predicted"/>
<dbReference type="SUPFAM" id="SSF56281">
    <property type="entry name" value="Metallo-hydrolase/oxidoreductase"/>
    <property type="match status" value="1"/>
</dbReference>
<dbReference type="PIRSF" id="PIRSF038896">
    <property type="entry name" value="NAPE-PLD"/>
    <property type="match status" value="1"/>
</dbReference>
<feature type="compositionally biased region" description="Polar residues" evidence="1">
    <location>
        <begin position="33"/>
        <end position="52"/>
    </location>
</feature>
<dbReference type="InterPro" id="IPR001279">
    <property type="entry name" value="Metallo-B-lactamas"/>
</dbReference>
<dbReference type="Pfam" id="PF12706">
    <property type="entry name" value="Lactamase_B_2"/>
    <property type="match status" value="1"/>
</dbReference>
<dbReference type="RefSeq" id="WP_071617486.1">
    <property type="nucleotide sequence ID" value="NZ_MINN01000074.1"/>
</dbReference>
<dbReference type="OrthoDB" id="9805728at2"/>
<evidence type="ECO:0000313" key="3">
    <source>
        <dbReference type="EMBL" id="OIU71818.1"/>
    </source>
</evidence>
<organism evidence="3 4">
    <name type="scientific">Rossellomorea aquimaris</name>
    <dbReference type="NCBI Taxonomy" id="189382"/>
    <lineage>
        <taxon>Bacteria</taxon>
        <taxon>Bacillati</taxon>
        <taxon>Bacillota</taxon>
        <taxon>Bacilli</taxon>
        <taxon>Bacillales</taxon>
        <taxon>Bacillaceae</taxon>
        <taxon>Rossellomorea</taxon>
    </lineage>
</organism>
<dbReference type="InterPro" id="IPR036866">
    <property type="entry name" value="RibonucZ/Hydroxyglut_hydro"/>
</dbReference>
<feature type="region of interest" description="Disordered" evidence="1">
    <location>
        <begin position="27"/>
        <end position="52"/>
    </location>
</feature>
<sequence length="360" mass="40989">MITLFFICVLVLFTYLLFKLHPAFGRKPENSRVESSPQYSNGSFKNALPTSMNTDLKSSLTMIRDMVKKNGNLKPRGGLPNIEFPMLNHPSHKTNVTWFGHSACLIDIEGKLILLDPMFGDSPSPFLGLGGKRFSRELPFSIENLPVIDAILFSHDHYDHLDYRTIRKLRAKVRHYFVPIGVGSHLERWGINPDSITELDWWSEVDFQGLTLAAAPARHFSGRSLHDRNSTLWSSWIIKGSETTIFFSGDSGYGPHFKEIGERFGPFDLTLMECGQYDHRWAAIHMIPEETVQAHKDVKGKLLLPIHWGAFTLSFHDWTDPIKRVTKAGQKEGVQILTPMIGETVILNGGPYPEEKWWEE</sequence>
<evidence type="ECO:0000313" key="4">
    <source>
        <dbReference type="Proteomes" id="UP000182062"/>
    </source>
</evidence>